<proteinExistence type="predicted"/>
<sequence>MAKGGEVKTPVVQIDYNTLTPEDVIQGALGFTESNLWLTWMAQTAHPESLYPWWFKQQQFIGVTHSCS</sequence>
<gene>
    <name evidence="1" type="ORF">AMECASPLE_023561</name>
</gene>
<keyword evidence="2" id="KW-1185">Reference proteome</keyword>
<protein>
    <submittedName>
        <fullName evidence="1">Uncharacterized protein</fullName>
    </submittedName>
</protein>
<evidence type="ECO:0000313" key="1">
    <source>
        <dbReference type="EMBL" id="MEQ2311724.1"/>
    </source>
</evidence>
<accession>A0ABV0ZZM5</accession>
<organism evidence="1 2">
    <name type="scientific">Ameca splendens</name>
    <dbReference type="NCBI Taxonomy" id="208324"/>
    <lineage>
        <taxon>Eukaryota</taxon>
        <taxon>Metazoa</taxon>
        <taxon>Chordata</taxon>
        <taxon>Craniata</taxon>
        <taxon>Vertebrata</taxon>
        <taxon>Euteleostomi</taxon>
        <taxon>Actinopterygii</taxon>
        <taxon>Neopterygii</taxon>
        <taxon>Teleostei</taxon>
        <taxon>Neoteleostei</taxon>
        <taxon>Acanthomorphata</taxon>
        <taxon>Ovalentaria</taxon>
        <taxon>Atherinomorphae</taxon>
        <taxon>Cyprinodontiformes</taxon>
        <taxon>Goodeidae</taxon>
        <taxon>Ameca</taxon>
    </lineage>
</organism>
<dbReference type="Proteomes" id="UP001469553">
    <property type="component" value="Unassembled WGS sequence"/>
</dbReference>
<evidence type="ECO:0000313" key="2">
    <source>
        <dbReference type="Proteomes" id="UP001469553"/>
    </source>
</evidence>
<dbReference type="EMBL" id="JAHRIP010077415">
    <property type="protein sequence ID" value="MEQ2311724.1"/>
    <property type="molecule type" value="Genomic_DNA"/>
</dbReference>
<comment type="caution">
    <text evidence="1">The sequence shown here is derived from an EMBL/GenBank/DDBJ whole genome shotgun (WGS) entry which is preliminary data.</text>
</comment>
<name>A0ABV0ZZM5_9TELE</name>
<reference evidence="1 2" key="1">
    <citation type="submission" date="2021-06" db="EMBL/GenBank/DDBJ databases">
        <authorList>
            <person name="Palmer J.M."/>
        </authorList>
    </citation>
    <scope>NUCLEOTIDE SEQUENCE [LARGE SCALE GENOMIC DNA]</scope>
    <source>
        <strain evidence="1 2">AS_MEX2019</strain>
        <tissue evidence="1">Muscle</tissue>
    </source>
</reference>